<keyword evidence="1" id="KW-0472">Membrane</keyword>
<evidence type="ECO:0000256" key="1">
    <source>
        <dbReference type="SAM" id="Phobius"/>
    </source>
</evidence>
<evidence type="ECO:0000313" key="3">
    <source>
        <dbReference type="Proteomes" id="UP000186720"/>
    </source>
</evidence>
<dbReference type="STRING" id="1302689.RG47T_2171"/>
<evidence type="ECO:0000313" key="2">
    <source>
        <dbReference type="EMBL" id="OKS86714.1"/>
    </source>
</evidence>
<protein>
    <submittedName>
        <fullName evidence="2">Uncharacterized protein</fullName>
    </submittedName>
</protein>
<dbReference type="EMBL" id="MPPL01000001">
    <property type="protein sequence ID" value="OKS86714.1"/>
    <property type="molecule type" value="Genomic_DNA"/>
</dbReference>
<keyword evidence="3" id="KW-1185">Reference proteome</keyword>
<organism evidence="2 3">
    <name type="scientific">Mucilaginibacter polytrichastri</name>
    <dbReference type="NCBI Taxonomy" id="1302689"/>
    <lineage>
        <taxon>Bacteria</taxon>
        <taxon>Pseudomonadati</taxon>
        <taxon>Bacteroidota</taxon>
        <taxon>Sphingobacteriia</taxon>
        <taxon>Sphingobacteriales</taxon>
        <taxon>Sphingobacteriaceae</taxon>
        <taxon>Mucilaginibacter</taxon>
    </lineage>
</organism>
<keyword evidence="1" id="KW-0812">Transmembrane</keyword>
<accession>A0A1Q5ZY64</accession>
<gene>
    <name evidence="2" type="ORF">RG47T_2171</name>
</gene>
<reference evidence="2 3" key="1">
    <citation type="submission" date="2016-11" db="EMBL/GenBank/DDBJ databases">
        <title>Whole Genome Sequencing of Mucilaginibacter polytrichastri RG4-7(T) isolated from the moss sample.</title>
        <authorList>
            <person name="Li Y."/>
        </authorList>
    </citation>
    <scope>NUCLEOTIDE SEQUENCE [LARGE SCALE GENOMIC DNA]</scope>
    <source>
        <strain evidence="2 3">RG4-7</strain>
    </source>
</reference>
<sequence length="74" mass="8186">MYALAGIACEACKKQQPKFLQGITHGAGPDSNWDYLIVAVMVLITVYTLYATIQCFIKPAESNALHIKRSILEN</sequence>
<keyword evidence="1" id="KW-1133">Transmembrane helix</keyword>
<name>A0A1Q5ZY64_9SPHI</name>
<feature type="transmembrane region" description="Helical" evidence="1">
    <location>
        <begin position="35"/>
        <end position="57"/>
    </location>
</feature>
<dbReference type="Proteomes" id="UP000186720">
    <property type="component" value="Unassembled WGS sequence"/>
</dbReference>
<dbReference type="AlphaFoldDB" id="A0A1Q5ZY64"/>
<comment type="caution">
    <text evidence="2">The sequence shown here is derived from an EMBL/GenBank/DDBJ whole genome shotgun (WGS) entry which is preliminary data.</text>
</comment>
<proteinExistence type="predicted"/>